<dbReference type="EMBL" id="JABCKV010000012">
    <property type="protein sequence ID" value="KAG5647177.1"/>
    <property type="molecule type" value="Genomic_DNA"/>
</dbReference>
<proteinExistence type="predicted"/>
<dbReference type="Pfam" id="PF12697">
    <property type="entry name" value="Abhydrolase_6"/>
    <property type="match status" value="1"/>
</dbReference>
<dbReference type="PANTHER" id="PTHR43433:SF10">
    <property type="entry name" value="AB HYDROLASE-1 DOMAIN-CONTAINING PROTEIN"/>
    <property type="match status" value="1"/>
</dbReference>
<dbReference type="AlphaFoldDB" id="A0A9P7GAS3"/>
<evidence type="ECO:0000259" key="2">
    <source>
        <dbReference type="Pfam" id="PF12697"/>
    </source>
</evidence>
<gene>
    <name evidence="3" type="ORF">DXG03_001136</name>
</gene>
<dbReference type="SUPFAM" id="SSF53474">
    <property type="entry name" value="alpha/beta-Hydrolases"/>
    <property type="match status" value="1"/>
</dbReference>
<dbReference type="Gene3D" id="3.40.50.1820">
    <property type="entry name" value="alpha/beta hydrolase"/>
    <property type="match status" value="1"/>
</dbReference>
<feature type="region of interest" description="Disordered" evidence="1">
    <location>
        <begin position="21"/>
        <end position="54"/>
    </location>
</feature>
<name>A0A9P7GAS3_9AGAR</name>
<organism evidence="3 4">
    <name type="scientific">Asterophora parasitica</name>
    <dbReference type="NCBI Taxonomy" id="117018"/>
    <lineage>
        <taxon>Eukaryota</taxon>
        <taxon>Fungi</taxon>
        <taxon>Dikarya</taxon>
        <taxon>Basidiomycota</taxon>
        <taxon>Agaricomycotina</taxon>
        <taxon>Agaricomycetes</taxon>
        <taxon>Agaricomycetidae</taxon>
        <taxon>Agaricales</taxon>
        <taxon>Tricholomatineae</taxon>
        <taxon>Lyophyllaceae</taxon>
        <taxon>Asterophora</taxon>
    </lineage>
</organism>
<dbReference type="OrthoDB" id="294702at2759"/>
<dbReference type="PANTHER" id="PTHR43433">
    <property type="entry name" value="HYDROLASE, ALPHA/BETA FOLD FAMILY PROTEIN"/>
    <property type="match status" value="1"/>
</dbReference>
<protein>
    <recommendedName>
        <fullName evidence="2">AB hydrolase-1 domain-containing protein</fullName>
    </recommendedName>
</protein>
<accession>A0A9P7GAS3</accession>
<reference evidence="3" key="2">
    <citation type="submission" date="2021-10" db="EMBL/GenBank/DDBJ databases">
        <title>Phylogenomics reveals ancestral predisposition of the termite-cultivated fungus Termitomyces towards a domesticated lifestyle.</title>
        <authorList>
            <person name="Auxier B."/>
            <person name="Grum-Grzhimaylo A."/>
            <person name="Cardenas M.E."/>
            <person name="Lodge J.D."/>
            <person name="Laessoe T."/>
            <person name="Pedersen O."/>
            <person name="Smith M.E."/>
            <person name="Kuyper T.W."/>
            <person name="Franco-Molano E.A."/>
            <person name="Baroni T.J."/>
            <person name="Aanen D.K."/>
        </authorList>
    </citation>
    <scope>NUCLEOTIDE SEQUENCE</scope>
    <source>
        <strain evidence="3">AP01</strain>
        <tissue evidence="3">Mycelium</tissue>
    </source>
</reference>
<evidence type="ECO:0000313" key="4">
    <source>
        <dbReference type="Proteomes" id="UP000775547"/>
    </source>
</evidence>
<reference evidence="3" key="1">
    <citation type="submission" date="2020-07" db="EMBL/GenBank/DDBJ databases">
        <authorList>
            <person name="Nieuwenhuis M."/>
            <person name="Van De Peppel L.J.J."/>
        </authorList>
    </citation>
    <scope>NUCLEOTIDE SEQUENCE</scope>
    <source>
        <strain evidence="3">AP01</strain>
        <tissue evidence="3">Mycelium</tissue>
    </source>
</reference>
<dbReference type="InterPro" id="IPR029058">
    <property type="entry name" value="AB_hydrolase_fold"/>
</dbReference>
<feature type="domain" description="AB hydrolase-1" evidence="2">
    <location>
        <begin position="76"/>
        <end position="328"/>
    </location>
</feature>
<feature type="compositionally biased region" description="Low complexity" evidence="1">
    <location>
        <begin position="22"/>
        <end position="49"/>
    </location>
</feature>
<dbReference type="InterPro" id="IPR050471">
    <property type="entry name" value="AB_hydrolase"/>
</dbReference>
<sequence length="347" mass="37124">MFAVARRFDFRSTRWTGLRAISTSSSPPSASSSSTTSAPTATSSAAPSSRDSQSLTLPDGRLLGYAEYGANSGFPLVYFHGFPSSRLEGSLFDALGKRRNIRVIAPDRPGFGISSPQPGRTIRDWPGDVAALVSHLGLERFSILGVSGGGPYALACALPGALGDASGGPPAVGVLAGAPPWDAPGARAHMARYRRAMARMAQYTPTGFGLLASSIIGTARWTVGREAVIKRIDAWLETYPDATKTTEQRRKDLIRMALDAYTQGSGGLVQETRLLTLPWGIAFDEISQPVKIWHGVKDTASPIEPVRWMADRIPGVVFKEFDDAGHYDVDKHFETVLEGMAPSSTGQ</sequence>
<evidence type="ECO:0000313" key="3">
    <source>
        <dbReference type="EMBL" id="KAG5647177.1"/>
    </source>
</evidence>
<keyword evidence="4" id="KW-1185">Reference proteome</keyword>
<evidence type="ECO:0000256" key="1">
    <source>
        <dbReference type="SAM" id="MobiDB-lite"/>
    </source>
</evidence>
<dbReference type="InterPro" id="IPR000073">
    <property type="entry name" value="AB_hydrolase_1"/>
</dbReference>
<dbReference type="Proteomes" id="UP000775547">
    <property type="component" value="Unassembled WGS sequence"/>
</dbReference>
<comment type="caution">
    <text evidence="3">The sequence shown here is derived from an EMBL/GenBank/DDBJ whole genome shotgun (WGS) entry which is preliminary data.</text>
</comment>